<keyword evidence="1" id="KW-0732">Signal</keyword>
<organism evidence="2 3">
    <name type="scientific">Streptomyces cinnamoneus</name>
    <name type="common">Streptoverticillium cinnamoneum</name>
    <dbReference type="NCBI Taxonomy" id="53446"/>
    <lineage>
        <taxon>Bacteria</taxon>
        <taxon>Bacillati</taxon>
        <taxon>Actinomycetota</taxon>
        <taxon>Actinomycetes</taxon>
        <taxon>Kitasatosporales</taxon>
        <taxon>Streptomycetaceae</taxon>
        <taxon>Streptomyces</taxon>
        <taxon>Streptomyces cinnamoneus group</taxon>
    </lineage>
</organism>
<dbReference type="AlphaFoldDB" id="A0A918TVE4"/>
<gene>
    <name evidence="2" type="ORF">GCM10010507_42050</name>
</gene>
<dbReference type="EMBL" id="BMVB01000015">
    <property type="protein sequence ID" value="GHC60642.1"/>
    <property type="molecule type" value="Genomic_DNA"/>
</dbReference>
<proteinExistence type="predicted"/>
<sequence length="113" mass="11882">MRLANKAKFAVVAACAASGMALAAAPANAATQPLQKVSCSDDPAELRFYGFASLLPTCYKGTGDLDVVQSIVSSFTTGTNSGFVVFRDGSKVTFDKGQHLPGQFKDILHIHTN</sequence>
<comment type="caution">
    <text evidence="2">The sequence shown here is derived from an EMBL/GenBank/DDBJ whole genome shotgun (WGS) entry which is preliminary data.</text>
</comment>
<protein>
    <submittedName>
        <fullName evidence="2">Uncharacterized protein</fullName>
    </submittedName>
</protein>
<evidence type="ECO:0000256" key="1">
    <source>
        <dbReference type="SAM" id="SignalP"/>
    </source>
</evidence>
<name>A0A918TVE4_STRCJ</name>
<dbReference type="Proteomes" id="UP000646244">
    <property type="component" value="Unassembled WGS sequence"/>
</dbReference>
<dbReference type="RefSeq" id="WP_190111403.1">
    <property type="nucleotide sequence ID" value="NZ_BMVB01000015.1"/>
</dbReference>
<reference evidence="2" key="2">
    <citation type="submission" date="2020-09" db="EMBL/GenBank/DDBJ databases">
        <authorList>
            <person name="Sun Q."/>
            <person name="Ohkuma M."/>
        </authorList>
    </citation>
    <scope>NUCLEOTIDE SEQUENCE</scope>
    <source>
        <strain evidence="2">JCM 4633</strain>
    </source>
</reference>
<reference evidence="2" key="1">
    <citation type="journal article" date="2014" name="Int. J. Syst. Evol. Microbiol.">
        <title>Complete genome sequence of Corynebacterium casei LMG S-19264T (=DSM 44701T), isolated from a smear-ripened cheese.</title>
        <authorList>
            <consortium name="US DOE Joint Genome Institute (JGI-PGF)"/>
            <person name="Walter F."/>
            <person name="Albersmeier A."/>
            <person name="Kalinowski J."/>
            <person name="Ruckert C."/>
        </authorList>
    </citation>
    <scope>NUCLEOTIDE SEQUENCE</scope>
    <source>
        <strain evidence="2">JCM 4633</strain>
    </source>
</reference>
<evidence type="ECO:0000313" key="3">
    <source>
        <dbReference type="Proteomes" id="UP000646244"/>
    </source>
</evidence>
<evidence type="ECO:0000313" key="2">
    <source>
        <dbReference type="EMBL" id="GHC60642.1"/>
    </source>
</evidence>
<accession>A0A918TVE4</accession>
<feature type="signal peptide" evidence="1">
    <location>
        <begin position="1"/>
        <end position="29"/>
    </location>
</feature>
<feature type="chain" id="PRO_5038070343" evidence="1">
    <location>
        <begin position="30"/>
        <end position="113"/>
    </location>
</feature>